<evidence type="ECO:0000313" key="2">
    <source>
        <dbReference type="EMBL" id="MBD8506667.1"/>
    </source>
</evidence>
<name>A0A927JE25_9ACTN</name>
<evidence type="ECO:0000313" key="3">
    <source>
        <dbReference type="Proteomes" id="UP000642993"/>
    </source>
</evidence>
<accession>A0A927JE25</accession>
<protein>
    <submittedName>
        <fullName evidence="2">Cyclodehydratase</fullName>
    </submittedName>
</protein>
<dbReference type="Proteomes" id="UP000642993">
    <property type="component" value="Unassembled WGS sequence"/>
</dbReference>
<proteinExistence type="predicted"/>
<dbReference type="AlphaFoldDB" id="A0A927JE25"/>
<feature type="region of interest" description="Disordered" evidence="1">
    <location>
        <begin position="1"/>
        <end position="30"/>
    </location>
</feature>
<reference evidence="2" key="1">
    <citation type="submission" date="2020-09" db="EMBL/GenBank/DDBJ databases">
        <title>Hoyosella lacisalsi sp. nov., a halotolerant actinobacterium isolated from soil of Lake Gudzhirganskoe.</title>
        <authorList>
            <person name="Yang Q."/>
            <person name="Guo P.Y."/>
            <person name="Liu S.W."/>
            <person name="Li F.N."/>
            <person name="Sun C.H."/>
        </authorList>
    </citation>
    <scope>NUCLEOTIDE SEQUENCE</scope>
    <source>
        <strain evidence="2">G463</strain>
    </source>
</reference>
<organism evidence="2 3">
    <name type="scientific">Lolliginicoccus lacisalsi</name>
    <dbReference type="NCBI Taxonomy" id="2742202"/>
    <lineage>
        <taxon>Bacteria</taxon>
        <taxon>Bacillati</taxon>
        <taxon>Actinomycetota</taxon>
        <taxon>Actinomycetes</taxon>
        <taxon>Mycobacteriales</taxon>
        <taxon>Hoyosellaceae</taxon>
        <taxon>Lolliginicoccus</taxon>
    </lineage>
</organism>
<keyword evidence="3" id="KW-1185">Reference proteome</keyword>
<dbReference type="Gene3D" id="3.40.50.720">
    <property type="entry name" value="NAD(P)-binding Rossmann-like Domain"/>
    <property type="match status" value="1"/>
</dbReference>
<sequence length="321" mass="34103">MTAIHPLPSATTSRADSPLGTHAPSAGTQWYPAIDPSRPVLVRPGPMVQVGWNPDTAASIAIPASVPAEVVARLLRLADGSRSQDQLLARAHKAGVPGDLLLDALAALAELGIVVGHTQRPGDLPPIRIVVIGHGPLSAALGKALPRLGIRVRLHPGLDRVQHLIEEEDTALVILADQPLFPPHLTDMLALAGRPHLLVRTRAQQALIGPLVLPGISSCSRCADLFRTDKDPAWPYVAAQLASTTATASQATIHTTVGYTLAQIEAMVRAWRDATDGQATSWPELDVLGSTVEIDPRDGTITLRQWPRHPLCRCWDAAACG</sequence>
<dbReference type="RefSeq" id="WP_192039107.1">
    <property type="nucleotide sequence ID" value="NZ_JACYWE010000004.1"/>
</dbReference>
<evidence type="ECO:0000256" key="1">
    <source>
        <dbReference type="SAM" id="MobiDB-lite"/>
    </source>
</evidence>
<comment type="caution">
    <text evidence="2">The sequence shown here is derived from an EMBL/GenBank/DDBJ whole genome shotgun (WGS) entry which is preliminary data.</text>
</comment>
<gene>
    <name evidence="2" type="ORF">HT102_09220</name>
</gene>
<dbReference type="EMBL" id="JACYWE010000004">
    <property type="protein sequence ID" value="MBD8506667.1"/>
    <property type="molecule type" value="Genomic_DNA"/>
</dbReference>